<evidence type="ECO:0000313" key="2">
    <source>
        <dbReference type="EMBL" id="MEB8514003.1"/>
    </source>
</evidence>
<evidence type="ECO:0000313" key="3">
    <source>
        <dbReference type="Proteomes" id="UP001308776"/>
    </source>
</evidence>
<reference evidence="2 3" key="1">
    <citation type="submission" date="2022-11" db="EMBL/GenBank/DDBJ databases">
        <title>Comparative genomics analysis of Acidithiobacillus ferriphilus.</title>
        <authorList>
            <person name="Ma L."/>
        </authorList>
    </citation>
    <scope>NUCLEOTIDE SEQUENCE [LARGE SCALE GENOMIC DNA]</scope>
    <source>
        <strain evidence="2 3">DY15</strain>
    </source>
</reference>
<dbReference type="InterPro" id="IPR004099">
    <property type="entry name" value="Pyr_nucl-diS_OxRdtase_dimer"/>
</dbReference>
<sequence length="110" mass="11881">LDEGQARAAGIETIARRLDLENVPRALANFDTRGFVKLVAEAGSNRLIGAQILAHNAGEMIQTAALAIRHRMTVQELGDTLFPYLVMNEGIKLAAQTFTKDVKQLSCCAG</sequence>
<feature type="non-terminal residue" evidence="2">
    <location>
        <position position="1"/>
    </location>
</feature>
<dbReference type="InterPro" id="IPR016156">
    <property type="entry name" value="FAD/NAD-linked_Rdtase_dimer_sf"/>
</dbReference>
<dbReference type="Gene3D" id="3.30.390.30">
    <property type="match status" value="1"/>
</dbReference>
<dbReference type="Pfam" id="PF02852">
    <property type="entry name" value="Pyr_redox_dim"/>
    <property type="match status" value="1"/>
</dbReference>
<keyword evidence="3" id="KW-1185">Reference proteome</keyword>
<accession>A0ABU6FQ36</accession>
<dbReference type="PRINTS" id="PR00945">
    <property type="entry name" value="HGRDTASE"/>
</dbReference>
<evidence type="ECO:0000259" key="1">
    <source>
        <dbReference type="Pfam" id="PF02852"/>
    </source>
</evidence>
<gene>
    <name evidence="2" type="ORF">OW717_08085</name>
</gene>
<dbReference type="Proteomes" id="UP001308776">
    <property type="component" value="Unassembled WGS sequence"/>
</dbReference>
<dbReference type="PANTHER" id="PTHR43014:SF4">
    <property type="entry name" value="PYRIDINE NUCLEOTIDE-DISULFIDE OXIDOREDUCTASE RCLA-RELATED"/>
    <property type="match status" value="1"/>
</dbReference>
<protein>
    <submittedName>
        <fullName evidence="2">Mercuric reductase</fullName>
    </submittedName>
</protein>
<dbReference type="SUPFAM" id="SSF55424">
    <property type="entry name" value="FAD/NAD-linked reductases, dimerisation (C-terminal) domain"/>
    <property type="match status" value="1"/>
</dbReference>
<name>A0ABU6FQ36_9PROT</name>
<organism evidence="2 3">
    <name type="scientific">Acidithiobacillus ferriphilus</name>
    <dbReference type="NCBI Taxonomy" id="1689834"/>
    <lineage>
        <taxon>Bacteria</taxon>
        <taxon>Pseudomonadati</taxon>
        <taxon>Pseudomonadota</taxon>
        <taxon>Acidithiobacillia</taxon>
        <taxon>Acidithiobacillales</taxon>
        <taxon>Acidithiobacillaceae</taxon>
        <taxon>Acidithiobacillus</taxon>
    </lineage>
</organism>
<proteinExistence type="predicted"/>
<dbReference type="PANTHER" id="PTHR43014">
    <property type="entry name" value="MERCURIC REDUCTASE"/>
    <property type="match status" value="1"/>
</dbReference>
<feature type="domain" description="Pyridine nucleotide-disulphide oxidoreductase dimerisation" evidence="1">
    <location>
        <begin position="2"/>
        <end position="94"/>
    </location>
</feature>
<comment type="caution">
    <text evidence="2">The sequence shown here is derived from an EMBL/GenBank/DDBJ whole genome shotgun (WGS) entry which is preliminary data.</text>
</comment>
<dbReference type="EMBL" id="JAQGFR010000165">
    <property type="protein sequence ID" value="MEB8514003.1"/>
    <property type="molecule type" value="Genomic_DNA"/>
</dbReference>